<accession>A0ACB7ZVP0</accession>
<keyword evidence="2" id="KW-1185">Reference proteome</keyword>
<reference evidence="1" key="1">
    <citation type="journal article" date="2021" name="New Phytol.">
        <title>Evolutionary innovations through gain and loss of genes in the ectomycorrhizal Boletales.</title>
        <authorList>
            <person name="Wu G."/>
            <person name="Miyauchi S."/>
            <person name="Morin E."/>
            <person name="Kuo A."/>
            <person name="Drula E."/>
            <person name="Varga T."/>
            <person name="Kohler A."/>
            <person name="Feng B."/>
            <person name="Cao Y."/>
            <person name="Lipzen A."/>
            <person name="Daum C."/>
            <person name="Hundley H."/>
            <person name="Pangilinan J."/>
            <person name="Johnson J."/>
            <person name="Barry K."/>
            <person name="LaButti K."/>
            <person name="Ng V."/>
            <person name="Ahrendt S."/>
            <person name="Min B."/>
            <person name="Choi I.G."/>
            <person name="Park H."/>
            <person name="Plett J.M."/>
            <person name="Magnuson J."/>
            <person name="Spatafora J.W."/>
            <person name="Nagy L.G."/>
            <person name="Henrissat B."/>
            <person name="Grigoriev I.V."/>
            <person name="Yang Z.L."/>
            <person name="Xu J."/>
            <person name="Martin F.M."/>
        </authorList>
    </citation>
    <scope>NUCLEOTIDE SEQUENCE</scope>
    <source>
        <strain evidence="1">ATCC 28755</strain>
    </source>
</reference>
<dbReference type="EMBL" id="MU268271">
    <property type="protein sequence ID" value="KAH7905105.1"/>
    <property type="molecule type" value="Genomic_DNA"/>
</dbReference>
<organism evidence="1 2">
    <name type="scientific">Hygrophoropsis aurantiaca</name>
    <dbReference type="NCBI Taxonomy" id="72124"/>
    <lineage>
        <taxon>Eukaryota</taxon>
        <taxon>Fungi</taxon>
        <taxon>Dikarya</taxon>
        <taxon>Basidiomycota</taxon>
        <taxon>Agaricomycotina</taxon>
        <taxon>Agaricomycetes</taxon>
        <taxon>Agaricomycetidae</taxon>
        <taxon>Boletales</taxon>
        <taxon>Coniophorineae</taxon>
        <taxon>Hygrophoropsidaceae</taxon>
        <taxon>Hygrophoropsis</taxon>
    </lineage>
</organism>
<name>A0ACB7ZVP0_9AGAM</name>
<sequence length="519" mass="56624">MSTSAASPELENGPASRLPTKVFKGHTSEVESVAYFRDGKQMVSGSNDKTVRIWNVESEKQEEENLEHEIMVRYISISPDERTLAVSGRESDRVVLWNLESRSVVWTKEEEVEGYRVAFSPGGQLIGATAYNDVVLLDAATGQRIREPFQVGEDVYCLAFSRDGTRLVAGSREGNVRVFDVATGKLVLGPVKSHTTTVSSALFTPDGKQIITASYDRLIRVWDASTGQEVGDPMLGHEDTVRQIALSHDGRRLASVGGATVRVWDRNTQRQLGDSLQAQDNVRYFSVAWSPSGRSIITGTMEGSIHLWDVPPLEVEDSDTTMPPVVVAGDPPQPSTSRLRSGSLSPSILDLPAGAPPPINPRSNPPPVPDDFWDTSDIDLPARARPQISTIPIAEIPLKPPIPRASKDRAAPNASSTSSAARSAHNNLLGRIGARFRRDKHAPDGIEMQPPPLKMPKSSAVGKVALGQADARLYMDTSKDKKPGDDESGEEEWADVKVNCWDIFRTMFTSCCSSRSDDE</sequence>
<gene>
    <name evidence="1" type="ORF">BJ138DRAFT_1165377</name>
</gene>
<proteinExistence type="predicted"/>
<evidence type="ECO:0000313" key="1">
    <source>
        <dbReference type="EMBL" id="KAH7905105.1"/>
    </source>
</evidence>
<comment type="caution">
    <text evidence="1">The sequence shown here is derived from an EMBL/GenBank/DDBJ whole genome shotgun (WGS) entry which is preliminary data.</text>
</comment>
<evidence type="ECO:0000313" key="2">
    <source>
        <dbReference type="Proteomes" id="UP000790377"/>
    </source>
</evidence>
<protein>
    <submittedName>
        <fullName evidence="1">WD40-repeat-containing domain protein</fullName>
    </submittedName>
</protein>
<dbReference type="Proteomes" id="UP000790377">
    <property type="component" value="Unassembled WGS sequence"/>
</dbReference>